<evidence type="ECO:0000313" key="2">
    <source>
        <dbReference type="EMBL" id="TKA54544.1"/>
    </source>
</evidence>
<dbReference type="EMBL" id="NAJQ01001686">
    <property type="protein sequence ID" value="TKA54544.1"/>
    <property type="molecule type" value="Genomic_DNA"/>
</dbReference>
<dbReference type="Proteomes" id="UP000309340">
    <property type="component" value="Unassembled WGS sequence"/>
</dbReference>
<dbReference type="PANTHER" id="PTHR39613">
    <property type="entry name" value="ANCHORED CELL WALL PROTEIN, PUTATIVE (AFU_ORTHOLOGUE AFUA_4G08960)-RELATED"/>
    <property type="match status" value="1"/>
</dbReference>
<dbReference type="AlphaFoldDB" id="A0A4U0VXW8"/>
<dbReference type="STRING" id="329884.A0A4U0VXW8"/>
<feature type="signal peptide" evidence="1">
    <location>
        <begin position="1"/>
        <end position="16"/>
    </location>
</feature>
<keyword evidence="1" id="KW-0732">Signal</keyword>
<dbReference type="OrthoDB" id="4657524at2759"/>
<feature type="chain" id="PRO_5020294246" description="DUF1996 domain-containing protein" evidence="1">
    <location>
        <begin position="17"/>
        <end position="188"/>
    </location>
</feature>
<accession>A0A4U0VXW8</accession>
<sequence>MKTTTTALALAALSNAAVLDKANLHKRAPAYTVIESEAISYTAGVAVVGGMTYSWSDGLPPKATARGGYHKHTVIDGTTYDYSADATETHYFMAQGTRTAGVDIGAGETSVWSNFLRPRATPAIAAGCCFNINAFSNGGPSGPVRQLGDGQNRIGQHGLPQGKYCLDNNGGLTDASGRGCILTPPTTQ</sequence>
<keyword evidence="3" id="KW-1185">Reference proteome</keyword>
<dbReference type="PANTHER" id="PTHR39613:SF1">
    <property type="entry name" value="ANCHORED CELL WALL PROTEIN, PUTATIVE (AFU_ORTHOLOGUE AFUA_4G08960)-RELATED"/>
    <property type="match status" value="1"/>
</dbReference>
<evidence type="ECO:0008006" key="4">
    <source>
        <dbReference type="Google" id="ProtNLM"/>
    </source>
</evidence>
<organism evidence="2 3">
    <name type="scientific">Friedmanniomyces simplex</name>
    <dbReference type="NCBI Taxonomy" id="329884"/>
    <lineage>
        <taxon>Eukaryota</taxon>
        <taxon>Fungi</taxon>
        <taxon>Dikarya</taxon>
        <taxon>Ascomycota</taxon>
        <taxon>Pezizomycotina</taxon>
        <taxon>Dothideomycetes</taxon>
        <taxon>Dothideomycetidae</taxon>
        <taxon>Mycosphaerellales</taxon>
        <taxon>Teratosphaeriaceae</taxon>
        <taxon>Friedmanniomyces</taxon>
    </lineage>
</organism>
<name>A0A4U0VXW8_9PEZI</name>
<protein>
    <recommendedName>
        <fullName evidence="4">DUF1996 domain-containing protein</fullName>
    </recommendedName>
</protein>
<proteinExistence type="predicted"/>
<reference evidence="2 3" key="1">
    <citation type="submission" date="2017-03" db="EMBL/GenBank/DDBJ databases">
        <title>Genomes of endolithic fungi from Antarctica.</title>
        <authorList>
            <person name="Coleine C."/>
            <person name="Masonjones S."/>
            <person name="Stajich J.E."/>
        </authorList>
    </citation>
    <scope>NUCLEOTIDE SEQUENCE [LARGE SCALE GENOMIC DNA]</scope>
    <source>
        <strain evidence="2 3">CCFEE 5184</strain>
    </source>
</reference>
<gene>
    <name evidence="2" type="ORF">B0A55_12390</name>
</gene>
<evidence type="ECO:0000313" key="3">
    <source>
        <dbReference type="Proteomes" id="UP000309340"/>
    </source>
</evidence>
<comment type="caution">
    <text evidence="2">The sequence shown here is derived from an EMBL/GenBank/DDBJ whole genome shotgun (WGS) entry which is preliminary data.</text>
</comment>
<evidence type="ECO:0000256" key="1">
    <source>
        <dbReference type="SAM" id="SignalP"/>
    </source>
</evidence>